<sequence length="329" mass="36948">MGSEAYFELYAPIHSLRGACIYDDISCWILSDITTIPGAFMCLAWAVFAVNGMYPSTHFEYMNLLSYIVHFADLDSLRALYLTEKRILHHIARHFLWRNVTIILGTDQKHRLGLFSFDSRCLSAIRSLSIVVHGYLDVCLSSSSSVLASMININHVRVSGGSGPFMGLILENTTASLVTLELDGCYAEPQDFADMVPITIQKLHISRCHSNLCFLLGPLMVEDLEVPGPDLDGECMPIDVTLRRLTDAHLGIMKRLCLVDTCRDAGCRDFLHLTRALEGLFSSLKELVLDIPLSHDTHNRLVRLIPAFPLLKESYPLFIVLSEIYMCCF</sequence>
<gene>
    <name evidence="1" type="ORF">ARMOST_21683</name>
</gene>
<dbReference type="EMBL" id="FUEG01000053">
    <property type="protein sequence ID" value="SJL18111.1"/>
    <property type="molecule type" value="Genomic_DNA"/>
</dbReference>
<dbReference type="AlphaFoldDB" id="A0A284SAS4"/>
<accession>A0A284SAS4</accession>
<evidence type="ECO:0000313" key="1">
    <source>
        <dbReference type="EMBL" id="SJL18111.1"/>
    </source>
</evidence>
<name>A0A284SAS4_ARMOS</name>
<keyword evidence="2" id="KW-1185">Reference proteome</keyword>
<evidence type="ECO:0000313" key="2">
    <source>
        <dbReference type="Proteomes" id="UP000219338"/>
    </source>
</evidence>
<protein>
    <submittedName>
        <fullName evidence="1">Uncharacterized protein</fullName>
    </submittedName>
</protein>
<reference evidence="2" key="1">
    <citation type="journal article" date="2017" name="Nat. Ecol. Evol.">
        <title>Genome expansion and lineage-specific genetic innovations in the forest pathogenic fungi Armillaria.</title>
        <authorList>
            <person name="Sipos G."/>
            <person name="Prasanna A.N."/>
            <person name="Walter M.C."/>
            <person name="O'Connor E."/>
            <person name="Balint B."/>
            <person name="Krizsan K."/>
            <person name="Kiss B."/>
            <person name="Hess J."/>
            <person name="Varga T."/>
            <person name="Slot J."/>
            <person name="Riley R."/>
            <person name="Boka B."/>
            <person name="Rigling D."/>
            <person name="Barry K."/>
            <person name="Lee J."/>
            <person name="Mihaltcheva S."/>
            <person name="LaButti K."/>
            <person name="Lipzen A."/>
            <person name="Waldron R."/>
            <person name="Moloney N.M."/>
            <person name="Sperisen C."/>
            <person name="Kredics L."/>
            <person name="Vagvoelgyi C."/>
            <person name="Patrignani A."/>
            <person name="Fitzpatrick D."/>
            <person name="Nagy I."/>
            <person name="Doyle S."/>
            <person name="Anderson J.B."/>
            <person name="Grigoriev I.V."/>
            <person name="Gueldener U."/>
            <person name="Muensterkoetter M."/>
            <person name="Nagy L.G."/>
        </authorList>
    </citation>
    <scope>NUCLEOTIDE SEQUENCE [LARGE SCALE GENOMIC DNA]</scope>
    <source>
        <strain evidence="2">C18/9</strain>
    </source>
</reference>
<proteinExistence type="predicted"/>
<organism evidence="1 2">
    <name type="scientific">Armillaria ostoyae</name>
    <name type="common">Armillaria root rot fungus</name>
    <dbReference type="NCBI Taxonomy" id="47428"/>
    <lineage>
        <taxon>Eukaryota</taxon>
        <taxon>Fungi</taxon>
        <taxon>Dikarya</taxon>
        <taxon>Basidiomycota</taxon>
        <taxon>Agaricomycotina</taxon>
        <taxon>Agaricomycetes</taxon>
        <taxon>Agaricomycetidae</taxon>
        <taxon>Agaricales</taxon>
        <taxon>Marasmiineae</taxon>
        <taxon>Physalacriaceae</taxon>
        <taxon>Armillaria</taxon>
    </lineage>
</organism>
<dbReference type="OrthoDB" id="2921394at2759"/>
<dbReference type="Proteomes" id="UP000219338">
    <property type="component" value="Unassembled WGS sequence"/>
</dbReference>